<dbReference type="InterPro" id="IPR036388">
    <property type="entry name" value="WH-like_DNA-bd_sf"/>
</dbReference>
<evidence type="ECO:0000259" key="4">
    <source>
        <dbReference type="PROSITE" id="PS51063"/>
    </source>
</evidence>
<dbReference type="RefSeq" id="WP_262308278.1">
    <property type="nucleotide sequence ID" value="NZ_CP106679.1"/>
</dbReference>
<dbReference type="Gene3D" id="2.60.120.10">
    <property type="entry name" value="Jelly Rolls"/>
    <property type="match status" value="1"/>
</dbReference>
<keyword evidence="3" id="KW-0804">Transcription</keyword>
<keyword evidence="2" id="KW-0238">DNA-binding</keyword>
<keyword evidence="1" id="KW-0805">Transcription regulation</keyword>
<feature type="domain" description="HTH crp-type" evidence="4">
    <location>
        <begin position="134"/>
        <end position="188"/>
    </location>
</feature>
<dbReference type="PROSITE" id="PS51063">
    <property type="entry name" value="HTH_CRP_2"/>
    <property type="match status" value="1"/>
</dbReference>
<dbReference type="InterPro" id="IPR014710">
    <property type="entry name" value="RmlC-like_jellyroll"/>
</dbReference>
<accession>A0ABY6CJY6</accession>
<dbReference type="InterPro" id="IPR012318">
    <property type="entry name" value="HTH_CRP"/>
</dbReference>
<name>A0ABY6CJY6_9BACT</name>
<evidence type="ECO:0000313" key="6">
    <source>
        <dbReference type="Proteomes" id="UP001065174"/>
    </source>
</evidence>
<reference evidence="5" key="1">
    <citation type="submission" date="2022-09" db="EMBL/GenBank/DDBJ databases">
        <title>Comparative genomics and taxonomic characterization of three novel marine species of genus Reichenbachiella exhibiting antioxidant and polysaccharide degradation activities.</title>
        <authorList>
            <person name="Muhammad N."/>
            <person name="Lee Y.-J."/>
            <person name="Ko J."/>
            <person name="Kim S.-G."/>
        </authorList>
    </citation>
    <scope>NUCLEOTIDE SEQUENCE</scope>
    <source>
        <strain evidence="5">BKB1-1</strain>
    </source>
</reference>
<evidence type="ECO:0000256" key="1">
    <source>
        <dbReference type="ARBA" id="ARBA00023015"/>
    </source>
</evidence>
<dbReference type="EMBL" id="CP106679">
    <property type="protein sequence ID" value="UXP30832.1"/>
    <property type="molecule type" value="Genomic_DNA"/>
</dbReference>
<dbReference type="Proteomes" id="UP001065174">
    <property type="component" value="Chromosome"/>
</dbReference>
<dbReference type="InterPro" id="IPR018490">
    <property type="entry name" value="cNMP-bd_dom_sf"/>
</dbReference>
<keyword evidence="6" id="KW-1185">Reference proteome</keyword>
<gene>
    <name evidence="5" type="ORF">N6H18_10755</name>
</gene>
<dbReference type="InterPro" id="IPR000595">
    <property type="entry name" value="cNMP-bd_dom"/>
</dbReference>
<proteinExistence type="predicted"/>
<evidence type="ECO:0000313" key="5">
    <source>
        <dbReference type="EMBL" id="UXP30832.1"/>
    </source>
</evidence>
<dbReference type="SUPFAM" id="SSF51206">
    <property type="entry name" value="cAMP-binding domain-like"/>
    <property type="match status" value="1"/>
</dbReference>
<sequence length="188" mass="22045">MHKKLRAHIEKTVTLTDDEFDLLLPYFTLKHFHKKEFLFERGQKVEYAYYVVSGLLKLVFVDKDASEHIVSFAMEDWWESDFSAFFMKTRATMSLVCLEETSVYCIAHDDYWSLCNSMPKIERFLLQKSNMGFIGAQQRVLSLLTTNAKERYEQLITQSPSLLQRVSKTQLASYLGVSRETLSRLFIQ</sequence>
<protein>
    <submittedName>
        <fullName evidence="5">Crp/Fnr family transcriptional regulator</fullName>
    </submittedName>
</protein>
<evidence type="ECO:0000256" key="2">
    <source>
        <dbReference type="ARBA" id="ARBA00023125"/>
    </source>
</evidence>
<organism evidence="5 6">
    <name type="scientific">Reichenbachiella agarivorans</name>
    <dbReference type="NCBI Taxonomy" id="2979464"/>
    <lineage>
        <taxon>Bacteria</taxon>
        <taxon>Pseudomonadati</taxon>
        <taxon>Bacteroidota</taxon>
        <taxon>Cytophagia</taxon>
        <taxon>Cytophagales</taxon>
        <taxon>Reichenbachiellaceae</taxon>
        <taxon>Reichenbachiella</taxon>
    </lineage>
</organism>
<dbReference type="CDD" id="cd00038">
    <property type="entry name" value="CAP_ED"/>
    <property type="match status" value="1"/>
</dbReference>
<dbReference type="Pfam" id="PF00027">
    <property type="entry name" value="cNMP_binding"/>
    <property type="match status" value="1"/>
</dbReference>
<dbReference type="Gene3D" id="1.10.10.10">
    <property type="entry name" value="Winged helix-like DNA-binding domain superfamily/Winged helix DNA-binding domain"/>
    <property type="match status" value="1"/>
</dbReference>
<evidence type="ECO:0000256" key="3">
    <source>
        <dbReference type="ARBA" id="ARBA00023163"/>
    </source>
</evidence>